<dbReference type="EMBL" id="DP000011">
    <property type="protein sequence ID" value="ABG22023.1"/>
    <property type="molecule type" value="Genomic_DNA"/>
</dbReference>
<protein>
    <submittedName>
        <fullName evidence="1">Transposon protein, putative, CACTA, En/Spm sub-class</fullName>
    </submittedName>
</protein>
<sequence length="241" mass="27451">MEIQRARRRGIFDTGFIDPRKVNVAILDQYPQATEVNLVHLLKAQHYKTFILLPYNTEFHWVLLLFDLEACVVNVYDSMDKKESTFDKVFELIDRAWYRFHHLVRGNWRERLRRKFKFPCAKQAQGTNLCSYYYVCEYCHCLADQIITTRELNVGEGGWRPAASLLKVPDLMAGAGGRSSSEPVRVAAAGYVVHGVPPGRFREHTSRRPAAVVALKQRSSRKGGEGCFPPCAAATVFRPGD</sequence>
<reference evidence="1" key="3">
    <citation type="submission" date="2006-01" db="EMBL/GenBank/DDBJ databases">
        <authorList>
            <person name="Buell R."/>
        </authorList>
    </citation>
    <scope>NUCLEOTIDE SEQUENCE</scope>
</reference>
<reference evidence="1" key="2">
    <citation type="submission" date="2005-04" db="EMBL/GenBank/DDBJ databases">
        <authorList>
            <person name="Buell C.R."/>
            <person name="Wing R.A."/>
            <person name="McCombie W.A."/>
            <person name="Ouyang S."/>
        </authorList>
    </citation>
    <scope>NUCLEOTIDE SEQUENCE</scope>
</reference>
<proteinExistence type="predicted"/>
<gene>
    <name evidence="1" type="ordered locus">LOC_Os12g29874</name>
</gene>
<dbReference type="InterPro" id="IPR038765">
    <property type="entry name" value="Papain-like_cys_pep_sf"/>
</dbReference>
<dbReference type="PANTHER" id="PTHR33018:SF34">
    <property type="entry name" value="OS02G0472350 PROTEIN"/>
    <property type="match status" value="1"/>
</dbReference>
<dbReference type="Gene3D" id="3.40.395.10">
    <property type="entry name" value="Adenoviral Proteinase, Chain A"/>
    <property type="match status" value="1"/>
</dbReference>
<dbReference type="AlphaFoldDB" id="H2KWM9"/>
<evidence type="ECO:0000313" key="1">
    <source>
        <dbReference type="EMBL" id="ABG22023.1"/>
    </source>
</evidence>
<dbReference type="SUPFAM" id="SSF54001">
    <property type="entry name" value="Cysteine proteinases"/>
    <property type="match status" value="1"/>
</dbReference>
<name>H2KWM9_ORYSJ</name>
<accession>H2KWM9</accession>
<dbReference type="PANTHER" id="PTHR33018">
    <property type="entry name" value="OS10G0338966 PROTEIN-RELATED"/>
    <property type="match status" value="1"/>
</dbReference>
<organism evidence="1">
    <name type="scientific">Oryza sativa subsp. japonica</name>
    <name type="common">Rice</name>
    <dbReference type="NCBI Taxonomy" id="39947"/>
    <lineage>
        <taxon>Eukaryota</taxon>
        <taxon>Viridiplantae</taxon>
        <taxon>Streptophyta</taxon>
        <taxon>Embryophyta</taxon>
        <taxon>Tracheophyta</taxon>
        <taxon>Spermatophyta</taxon>
        <taxon>Magnoliopsida</taxon>
        <taxon>Liliopsida</taxon>
        <taxon>Poales</taxon>
        <taxon>Poaceae</taxon>
        <taxon>BOP clade</taxon>
        <taxon>Oryzoideae</taxon>
        <taxon>Oryzeae</taxon>
        <taxon>Oryzinae</taxon>
        <taxon>Oryza</taxon>
        <taxon>Oryza sativa</taxon>
    </lineage>
</organism>
<reference evidence="1" key="1">
    <citation type="journal article" date="2005" name="BMC Biol.">
        <title>The sequence of rice chromosomes 11 and 12, rich in disease resistance genes and recent gene duplications.</title>
        <authorList>
            <consortium name="The rice chromosomes 11 and 12 sequencing consortia"/>
        </authorList>
    </citation>
    <scope>NUCLEOTIDE SEQUENCE [LARGE SCALE GENOMIC DNA]</scope>
</reference>